<dbReference type="Proteomes" id="UP000095094">
    <property type="component" value="Unassembled WGS sequence"/>
</dbReference>
<dbReference type="RefSeq" id="WP_069664947.1">
    <property type="nucleotide sequence ID" value="NZ_JBHUJJ010000001.1"/>
</dbReference>
<dbReference type="AlphaFoldDB" id="A0A1E5G965"/>
<comment type="caution">
    <text evidence="1">The sequence shown here is derived from an EMBL/GenBank/DDBJ whole genome shotgun (WGS) entry which is preliminary data.</text>
</comment>
<protein>
    <recommendedName>
        <fullName evidence="3">CD-NTase associated protein 4-like DNA endonuclease domain-containing protein</fullName>
    </recommendedName>
</protein>
<evidence type="ECO:0008006" key="3">
    <source>
        <dbReference type="Google" id="ProtNLM"/>
    </source>
</evidence>
<sequence>MCYTISSTESLNESASSFETASLLYLITLNSNRSKMHYYFIDLFNDVTSMTEKDEFLFDVQSKNDKNMSPKKLGRYLVTLFKNYVSSIEFDSYYLTIPCDLNEKNIKKNVNSKSKTAKIIDYLQQDALSKVEKGLFEEINDKTYLNKYVKNNTDLAIKDKISKFLSKTYIVILSVEHEQLVLNFLENKSLNVDKFFLKNIFNEIRDAQNKLKQINVENLTLNVASEAVDFKKHFVSEELRTLVFNRIIMLDFCTNAIPSSFSFYIMNTRQVSSEWELKELHTLCIDAVRKTIFDKNSKRAFWTTFCELYNLILKNSDLSVVDIYQKLERPFINKMKFLRDGDDKYIFFIALIQNGVKEYLEKYEN</sequence>
<dbReference type="PATRIC" id="fig|332950.4.peg.3287"/>
<name>A0A1E5G965_9ENTE</name>
<proteinExistence type="predicted"/>
<evidence type="ECO:0000313" key="2">
    <source>
        <dbReference type="Proteomes" id="UP000095094"/>
    </source>
</evidence>
<reference evidence="2" key="1">
    <citation type="submission" date="2016-09" db="EMBL/GenBank/DDBJ databases">
        <authorList>
            <person name="Gulvik C.A."/>
        </authorList>
    </citation>
    <scope>NUCLEOTIDE SEQUENCE [LARGE SCALE GENOMIC DNA]</scope>
    <source>
        <strain evidence="2">LMG 8895</strain>
    </source>
</reference>
<evidence type="ECO:0000313" key="1">
    <source>
        <dbReference type="EMBL" id="OEG09258.1"/>
    </source>
</evidence>
<organism evidence="1 2">
    <name type="scientific">Enterococcus termitis</name>
    <dbReference type="NCBI Taxonomy" id="332950"/>
    <lineage>
        <taxon>Bacteria</taxon>
        <taxon>Bacillati</taxon>
        <taxon>Bacillota</taxon>
        <taxon>Bacilli</taxon>
        <taxon>Lactobacillales</taxon>
        <taxon>Enterococcaceae</taxon>
        <taxon>Enterococcus</taxon>
    </lineage>
</organism>
<dbReference type="EMBL" id="MIJY01000045">
    <property type="protein sequence ID" value="OEG09258.1"/>
    <property type="molecule type" value="Genomic_DNA"/>
</dbReference>
<gene>
    <name evidence="1" type="ORF">BCR25_11885</name>
</gene>
<dbReference type="OrthoDB" id="6398223at2"/>
<accession>A0A1E5G965</accession>
<keyword evidence="2" id="KW-1185">Reference proteome</keyword>